<dbReference type="EC" id="3.6.4.13" evidence="1"/>
<evidence type="ECO:0000313" key="12">
    <source>
        <dbReference type="EMBL" id="GBE62205.1"/>
    </source>
</evidence>
<keyword evidence="13" id="KW-1185">Reference proteome</keyword>
<reference evidence="12 13" key="1">
    <citation type="journal article" date="2017" name="BMC Genomics">
        <title>Whole-genome assembly of Babesia ovata and comparative genomics between closely related pathogens.</title>
        <authorList>
            <person name="Yamagishi J."/>
            <person name="Asada M."/>
            <person name="Hakimi H."/>
            <person name="Tanaka T.Q."/>
            <person name="Sugimoto C."/>
            <person name="Kawazu S."/>
        </authorList>
    </citation>
    <scope>NUCLEOTIDE SEQUENCE [LARGE SCALE GENOMIC DNA]</scope>
    <source>
        <strain evidence="12 13">Miyake</strain>
    </source>
</reference>
<dbReference type="PROSITE" id="PS51194">
    <property type="entry name" value="HELICASE_CTER"/>
    <property type="match status" value="1"/>
</dbReference>
<dbReference type="OrthoDB" id="10253254at2759"/>
<keyword evidence="2" id="KW-0507">mRNA processing</keyword>
<dbReference type="Pfam" id="PF21010">
    <property type="entry name" value="HA2_C"/>
    <property type="match status" value="1"/>
</dbReference>
<protein>
    <recommendedName>
        <fullName evidence="1">RNA helicase</fullName>
        <ecNumber evidence="1">3.6.4.13</ecNumber>
    </recommendedName>
</protein>
<dbReference type="InterPro" id="IPR007502">
    <property type="entry name" value="Helicase-assoc_dom"/>
</dbReference>
<dbReference type="PROSITE" id="PS00690">
    <property type="entry name" value="DEAH_ATP_HELICASE"/>
    <property type="match status" value="1"/>
</dbReference>
<dbReference type="FunFam" id="3.40.50.300:FF:000007">
    <property type="entry name" value="Pre-mRNA-splicing factor ATP-dependent RNA helicase"/>
    <property type="match status" value="1"/>
</dbReference>
<evidence type="ECO:0000256" key="9">
    <source>
        <dbReference type="SAM" id="MobiDB-lite"/>
    </source>
</evidence>
<dbReference type="GO" id="GO:0008380">
    <property type="term" value="P:RNA splicing"/>
    <property type="evidence" value="ECO:0007669"/>
    <property type="project" value="UniProtKB-KW"/>
</dbReference>
<keyword evidence="7" id="KW-0508">mRNA splicing</keyword>
<sequence>MATNRATKSQSNFSDAPPTETLRKEVNRGTPNDEVDPGINRFTKTPYSQRYYDILEKRRQLPAWGARKNFVKLLRRNQVLILAGDTGSGKTTQMAQFVVDANLNDGLQVAITQPRRVAAMSVATRVAEEMDVKLGETVGYCIRFEDRTSKNTLIKFMTDGMLLREAITDPLLSNYGVIMLDEAHERTIATDVLFGLIKEVAASRENLKIVVMSATMDGAKFQAYFNGADMLTIPGRTFPVDIYYTAEPQKDYLEAVFQAIYTIHTEEPEGDILVFLTGEDEIRKLEMRLESLGYLCKKKLTAIPLYGSMEPAEQARVFEQVEGRKCVLATNIAETSLTIDGIVYVVDTGYSKQNVYNPRARVESLLVAPISQASATQRAGRAGRTKPGKCFRLYTEATYKELIPQTFPEILRSNIATVVLNLKKLGIDDLVHFDFMDPPAPETMMRALEELNYLGALDDDGELTPTGELMGEFPLDPQMAKVIVTSPKFKCTREIVAVCAMLSVPNILRRPRFKNDGLSRTLGEWVTKVRHLSSDHITFLRIFNFYRAMAPEGRGKQNEFCNSVCVNTKAMESAMRIFDQLMNIVNKRIKEPGKSGHCSETTENNVLRCLCTGFFQQVAVRSCGDYVTLKDNQVVHVHPSSVVKSEDWLIFHQVVHTSRTYIRTVSGVQGSWLLEACLEYFNPTEVPNRYARECLMDEIRLYKRGLENAKNNKRRR</sequence>
<keyword evidence="6" id="KW-0067">ATP-binding</keyword>
<dbReference type="InterPro" id="IPR011545">
    <property type="entry name" value="DEAD/DEAH_box_helicase_dom"/>
</dbReference>
<evidence type="ECO:0000256" key="8">
    <source>
        <dbReference type="ARBA" id="ARBA00047984"/>
    </source>
</evidence>
<dbReference type="GO" id="GO:0016787">
    <property type="term" value="F:hydrolase activity"/>
    <property type="evidence" value="ECO:0007669"/>
    <property type="project" value="UniProtKB-KW"/>
</dbReference>
<dbReference type="InterPro" id="IPR001650">
    <property type="entry name" value="Helicase_C-like"/>
</dbReference>
<comment type="catalytic activity">
    <reaction evidence="8">
        <text>ATP + H2O = ADP + phosphate + H(+)</text>
        <dbReference type="Rhea" id="RHEA:13065"/>
        <dbReference type="ChEBI" id="CHEBI:15377"/>
        <dbReference type="ChEBI" id="CHEBI:15378"/>
        <dbReference type="ChEBI" id="CHEBI:30616"/>
        <dbReference type="ChEBI" id="CHEBI:43474"/>
        <dbReference type="ChEBI" id="CHEBI:456216"/>
        <dbReference type="EC" id="3.6.4.13"/>
    </reaction>
</comment>
<feature type="compositionally biased region" description="Polar residues" evidence="9">
    <location>
        <begin position="1"/>
        <end position="14"/>
    </location>
</feature>
<dbReference type="Pfam" id="PF00271">
    <property type="entry name" value="Helicase_C"/>
    <property type="match status" value="1"/>
</dbReference>
<dbReference type="GO" id="GO:0006397">
    <property type="term" value="P:mRNA processing"/>
    <property type="evidence" value="ECO:0007669"/>
    <property type="project" value="UniProtKB-KW"/>
</dbReference>
<dbReference type="CDD" id="cd18791">
    <property type="entry name" value="SF2_C_RHA"/>
    <property type="match status" value="1"/>
</dbReference>
<dbReference type="Pfam" id="PF04408">
    <property type="entry name" value="WHD_HA2"/>
    <property type="match status" value="1"/>
</dbReference>
<dbReference type="Proteomes" id="UP000236319">
    <property type="component" value="Unassembled WGS sequence"/>
</dbReference>
<accession>A0A2H6KGT7</accession>
<evidence type="ECO:0000313" key="13">
    <source>
        <dbReference type="Proteomes" id="UP000236319"/>
    </source>
</evidence>
<evidence type="ECO:0000256" key="3">
    <source>
        <dbReference type="ARBA" id="ARBA00022741"/>
    </source>
</evidence>
<feature type="domain" description="Helicase C-terminal" evidence="11">
    <location>
        <begin position="255"/>
        <end position="426"/>
    </location>
</feature>
<dbReference type="GO" id="GO:0005524">
    <property type="term" value="F:ATP binding"/>
    <property type="evidence" value="ECO:0007669"/>
    <property type="project" value="UniProtKB-KW"/>
</dbReference>
<evidence type="ECO:0000256" key="5">
    <source>
        <dbReference type="ARBA" id="ARBA00022806"/>
    </source>
</evidence>
<dbReference type="PANTHER" id="PTHR18934">
    <property type="entry name" value="ATP-DEPENDENT RNA HELICASE"/>
    <property type="match status" value="1"/>
</dbReference>
<dbReference type="FunFam" id="3.40.50.300:FF:001148">
    <property type="entry name" value="Pre-mRNA-splicing factor ATP-dependent RNA helicase DHX15/PRP43"/>
    <property type="match status" value="1"/>
</dbReference>
<dbReference type="PROSITE" id="PS51192">
    <property type="entry name" value="HELICASE_ATP_BIND_1"/>
    <property type="match status" value="1"/>
</dbReference>
<comment type="caution">
    <text evidence="12">The sequence shown here is derived from an EMBL/GenBank/DDBJ whole genome shotgun (WGS) entry which is preliminary data.</text>
</comment>
<dbReference type="InterPro" id="IPR011709">
    <property type="entry name" value="DEAD-box_helicase_OB_fold"/>
</dbReference>
<dbReference type="PANTHER" id="PTHR18934:SF109">
    <property type="entry name" value="ATP-DEPENDENT RNA HELICASE DHX15 HOMOLOG"/>
    <property type="match status" value="1"/>
</dbReference>
<evidence type="ECO:0000256" key="6">
    <source>
        <dbReference type="ARBA" id="ARBA00022840"/>
    </source>
</evidence>
<dbReference type="RefSeq" id="XP_028868448.1">
    <property type="nucleotide sequence ID" value="XM_029012615.1"/>
</dbReference>
<evidence type="ECO:0000259" key="10">
    <source>
        <dbReference type="PROSITE" id="PS51192"/>
    </source>
</evidence>
<dbReference type="EMBL" id="BDSA01000004">
    <property type="protein sequence ID" value="GBE62205.1"/>
    <property type="molecule type" value="Genomic_DNA"/>
</dbReference>
<dbReference type="Gene3D" id="1.20.120.1080">
    <property type="match status" value="1"/>
</dbReference>
<dbReference type="InterPro" id="IPR048333">
    <property type="entry name" value="HA2_WH"/>
</dbReference>
<keyword evidence="5 12" id="KW-0347">Helicase</keyword>
<dbReference type="InterPro" id="IPR002464">
    <property type="entry name" value="DNA/RNA_helicase_DEAH_CS"/>
</dbReference>
<dbReference type="SMART" id="SM00847">
    <property type="entry name" value="HA2"/>
    <property type="match status" value="1"/>
</dbReference>
<evidence type="ECO:0000256" key="4">
    <source>
        <dbReference type="ARBA" id="ARBA00022801"/>
    </source>
</evidence>
<dbReference type="InterPro" id="IPR014001">
    <property type="entry name" value="Helicase_ATP-bd"/>
</dbReference>
<keyword evidence="3" id="KW-0547">Nucleotide-binding</keyword>
<organism evidence="12 13">
    <name type="scientific">Babesia ovata</name>
    <dbReference type="NCBI Taxonomy" id="189622"/>
    <lineage>
        <taxon>Eukaryota</taxon>
        <taxon>Sar</taxon>
        <taxon>Alveolata</taxon>
        <taxon>Apicomplexa</taxon>
        <taxon>Aconoidasida</taxon>
        <taxon>Piroplasmida</taxon>
        <taxon>Babesiidae</taxon>
        <taxon>Babesia</taxon>
    </lineage>
</organism>
<evidence type="ECO:0000256" key="2">
    <source>
        <dbReference type="ARBA" id="ARBA00022664"/>
    </source>
</evidence>
<evidence type="ECO:0000256" key="7">
    <source>
        <dbReference type="ARBA" id="ARBA00023187"/>
    </source>
</evidence>
<dbReference type="GO" id="GO:0003724">
    <property type="term" value="F:RNA helicase activity"/>
    <property type="evidence" value="ECO:0007669"/>
    <property type="project" value="UniProtKB-EC"/>
</dbReference>
<feature type="domain" description="Helicase ATP-binding" evidence="10">
    <location>
        <begin position="71"/>
        <end position="234"/>
    </location>
</feature>
<dbReference type="AlphaFoldDB" id="A0A2H6KGT7"/>
<dbReference type="GeneID" id="39875975"/>
<proteinExistence type="predicted"/>
<dbReference type="SMART" id="SM00490">
    <property type="entry name" value="HELICc"/>
    <property type="match status" value="1"/>
</dbReference>
<dbReference type="Pfam" id="PF07717">
    <property type="entry name" value="OB_NTP_bind"/>
    <property type="match status" value="1"/>
</dbReference>
<dbReference type="FunFam" id="1.20.120.1080:FF:000003">
    <property type="entry name" value="Pre-mRNA-splicing factor ATP-dependent RNA helicase PRP43"/>
    <property type="match status" value="1"/>
</dbReference>
<name>A0A2H6KGT7_9APIC</name>
<evidence type="ECO:0000259" key="11">
    <source>
        <dbReference type="PROSITE" id="PS51194"/>
    </source>
</evidence>
<gene>
    <name evidence="12" type="ORF">BOVATA_036980</name>
</gene>
<keyword evidence="4" id="KW-0378">Hydrolase</keyword>
<dbReference type="Pfam" id="PF00270">
    <property type="entry name" value="DEAD"/>
    <property type="match status" value="1"/>
</dbReference>
<evidence type="ECO:0000256" key="1">
    <source>
        <dbReference type="ARBA" id="ARBA00012552"/>
    </source>
</evidence>
<feature type="region of interest" description="Disordered" evidence="9">
    <location>
        <begin position="1"/>
        <end position="42"/>
    </location>
</feature>
<dbReference type="VEuPathDB" id="PiroplasmaDB:BOVATA_036980"/>
<dbReference type="SMART" id="SM00487">
    <property type="entry name" value="DEXDc"/>
    <property type="match status" value="1"/>
</dbReference>
<dbReference type="GO" id="GO:0003723">
    <property type="term" value="F:RNA binding"/>
    <property type="evidence" value="ECO:0007669"/>
    <property type="project" value="TreeGrafter"/>
</dbReference>
<dbReference type="InterPro" id="IPR027417">
    <property type="entry name" value="P-loop_NTPase"/>
</dbReference>
<dbReference type="SUPFAM" id="SSF52540">
    <property type="entry name" value="P-loop containing nucleoside triphosphate hydrolases"/>
    <property type="match status" value="1"/>
</dbReference>
<dbReference type="Gene3D" id="3.40.50.300">
    <property type="entry name" value="P-loop containing nucleotide triphosphate hydrolases"/>
    <property type="match status" value="2"/>
</dbReference>